<dbReference type="InterPro" id="IPR001173">
    <property type="entry name" value="Glyco_trans_2-like"/>
</dbReference>
<comment type="caution">
    <text evidence="2">The sequence shown here is derived from an EMBL/GenBank/DDBJ whole genome shotgun (WGS) entry which is preliminary data.</text>
</comment>
<dbReference type="PANTHER" id="PTHR43685">
    <property type="entry name" value="GLYCOSYLTRANSFERASE"/>
    <property type="match status" value="1"/>
</dbReference>
<feature type="domain" description="Glycosyltransferase 2-like" evidence="1">
    <location>
        <begin position="10"/>
        <end position="179"/>
    </location>
</feature>
<accession>A0ABU3WR80</accession>
<dbReference type="CDD" id="cd00761">
    <property type="entry name" value="Glyco_tranf_GTA_type"/>
    <property type="match status" value="1"/>
</dbReference>
<dbReference type="Pfam" id="PF00535">
    <property type="entry name" value="Glycos_transf_2"/>
    <property type="match status" value="1"/>
</dbReference>
<dbReference type="InterPro" id="IPR029044">
    <property type="entry name" value="Nucleotide-diphossugar_trans"/>
</dbReference>
<protein>
    <submittedName>
        <fullName evidence="2">Glycosyltransferase family 2 protein</fullName>
    </submittedName>
</protein>
<dbReference type="InterPro" id="IPR050834">
    <property type="entry name" value="Glycosyltransf_2"/>
</dbReference>
<keyword evidence="3" id="KW-1185">Reference proteome</keyword>
<name>A0ABU3WR80_9NOCA</name>
<dbReference type="PANTHER" id="PTHR43685:SF11">
    <property type="entry name" value="GLYCOSYLTRANSFERASE TAGX-RELATED"/>
    <property type="match status" value="1"/>
</dbReference>
<gene>
    <name evidence="2" type="ORF">F8M49_16225</name>
</gene>
<dbReference type="EMBL" id="WBMO01000001">
    <property type="protein sequence ID" value="MDV2476488.1"/>
    <property type="molecule type" value="Genomic_DNA"/>
</dbReference>
<dbReference type="RefSeq" id="WP_083583651.1">
    <property type="nucleotide sequence ID" value="NZ_JAHWLX010000014.1"/>
</dbReference>
<dbReference type="SUPFAM" id="SSF53448">
    <property type="entry name" value="Nucleotide-diphospho-sugar transferases"/>
    <property type="match status" value="1"/>
</dbReference>
<evidence type="ECO:0000259" key="1">
    <source>
        <dbReference type="Pfam" id="PF00535"/>
    </source>
</evidence>
<sequence length="300" mass="33594">MNSVSDTLVSVGLPVRNGADRIGDVVRSVFAQDHPNLELVICDNASTDGTEDVCRELVENHHRIVYHRHPVNVGVLNNYISALRLATGTFFRWVGDDDWLAPPCISRSLAAFAADDRLVLVTHRMDYLTPEGLARSGRYDDTALGSRDPATRFVALLAVLNETIPLVDPLYSLVRREPVLRIDRRNMLREDEVFAAKLALTGPWGHVPEVLGRRNLTHATPSALARKLDVPSWQANCATTLECREMLRVLAEYDLDSEQRRAARLAVARLYARRQQDLFVRIGRRLFRTVGGSAGHRPTS</sequence>
<proteinExistence type="predicted"/>
<dbReference type="Gene3D" id="3.90.550.10">
    <property type="entry name" value="Spore Coat Polysaccharide Biosynthesis Protein SpsA, Chain A"/>
    <property type="match status" value="1"/>
</dbReference>
<evidence type="ECO:0000313" key="3">
    <source>
        <dbReference type="Proteomes" id="UP001275440"/>
    </source>
</evidence>
<reference evidence="2 3" key="1">
    <citation type="submission" date="2019-10" db="EMBL/GenBank/DDBJ databases">
        <title>Draft Genome Assembly of Rhodococcus zopfii DSM44189.</title>
        <authorList>
            <person name="Sutton J.M."/>
            <person name="Akob D.M."/>
            <person name="Bushman T.J."/>
        </authorList>
    </citation>
    <scope>NUCLEOTIDE SEQUENCE [LARGE SCALE GENOMIC DNA]</scope>
    <source>
        <strain evidence="2 3">DSM 44189</strain>
    </source>
</reference>
<dbReference type="Proteomes" id="UP001275440">
    <property type="component" value="Unassembled WGS sequence"/>
</dbReference>
<organism evidence="2 3">
    <name type="scientific">Rhodococcus zopfii</name>
    <dbReference type="NCBI Taxonomy" id="43772"/>
    <lineage>
        <taxon>Bacteria</taxon>
        <taxon>Bacillati</taxon>
        <taxon>Actinomycetota</taxon>
        <taxon>Actinomycetes</taxon>
        <taxon>Mycobacteriales</taxon>
        <taxon>Nocardiaceae</taxon>
        <taxon>Rhodococcus</taxon>
    </lineage>
</organism>
<evidence type="ECO:0000313" key="2">
    <source>
        <dbReference type="EMBL" id="MDV2476488.1"/>
    </source>
</evidence>